<accession>A0A1X7FYV3</accession>
<organism evidence="2 3">
    <name type="scientific">Allosphingosinicella indica</name>
    <dbReference type="NCBI Taxonomy" id="941907"/>
    <lineage>
        <taxon>Bacteria</taxon>
        <taxon>Pseudomonadati</taxon>
        <taxon>Pseudomonadota</taxon>
        <taxon>Alphaproteobacteria</taxon>
        <taxon>Sphingomonadales</taxon>
        <taxon>Sphingomonadaceae</taxon>
        <taxon>Allosphingosinicella</taxon>
    </lineage>
</organism>
<keyword evidence="3" id="KW-1185">Reference proteome</keyword>
<evidence type="ECO:0000313" key="3">
    <source>
        <dbReference type="Proteomes" id="UP000192934"/>
    </source>
</evidence>
<dbReference type="STRING" id="941907.SAMN06295910_0168"/>
<feature type="domain" description="Helix-turn-helix" evidence="1">
    <location>
        <begin position="20"/>
        <end position="66"/>
    </location>
</feature>
<dbReference type="AlphaFoldDB" id="A0A1X7FYV3"/>
<reference evidence="3" key="1">
    <citation type="submission" date="2017-04" db="EMBL/GenBank/DDBJ databases">
        <authorList>
            <person name="Varghese N."/>
            <person name="Submissions S."/>
        </authorList>
    </citation>
    <scope>NUCLEOTIDE SEQUENCE [LARGE SCALE GENOMIC DNA]</scope>
    <source>
        <strain evidence="3">Dd16</strain>
    </source>
</reference>
<dbReference type="InterPro" id="IPR041657">
    <property type="entry name" value="HTH_17"/>
</dbReference>
<dbReference type="Pfam" id="PF12728">
    <property type="entry name" value="HTH_17"/>
    <property type="match status" value="1"/>
</dbReference>
<dbReference type="EMBL" id="LT840185">
    <property type="protein sequence ID" value="SMF61186.1"/>
    <property type="molecule type" value="Genomic_DNA"/>
</dbReference>
<protein>
    <submittedName>
        <fullName evidence="2">Helix-turn-helix domain-containing protein</fullName>
    </submittedName>
</protein>
<dbReference type="InterPro" id="IPR009061">
    <property type="entry name" value="DNA-bd_dom_put_sf"/>
</dbReference>
<name>A0A1X7FYV3_9SPHN</name>
<dbReference type="Proteomes" id="UP000192934">
    <property type="component" value="Chromosome I"/>
</dbReference>
<sequence length="75" mass="8473">MAGTDDSIMRAQAAKRGSPFLNTEQAAAWLKVSAKLLKRMRRRAEGPHFRRHGRVVRYHIDDLTAWSDASGQHGE</sequence>
<dbReference type="SUPFAM" id="SSF46955">
    <property type="entry name" value="Putative DNA-binding domain"/>
    <property type="match status" value="1"/>
</dbReference>
<proteinExistence type="predicted"/>
<gene>
    <name evidence="2" type="ORF">SAMN06295910_0168</name>
</gene>
<evidence type="ECO:0000313" key="2">
    <source>
        <dbReference type="EMBL" id="SMF61186.1"/>
    </source>
</evidence>
<evidence type="ECO:0000259" key="1">
    <source>
        <dbReference type="Pfam" id="PF12728"/>
    </source>
</evidence>